<sequence>MLIVSERHLRTVLAEYLQHYNCHRPHRALQQRPPEPRCTATDLARARLTRRKILGGLINEYSQVA</sequence>
<evidence type="ECO:0000259" key="1">
    <source>
        <dbReference type="Pfam" id="PF13683"/>
    </source>
</evidence>
<keyword evidence="3" id="KW-1185">Reference proteome</keyword>
<organism evidence="2 3">
    <name type="scientific">Nonomuraea marmarensis</name>
    <dbReference type="NCBI Taxonomy" id="3351344"/>
    <lineage>
        <taxon>Bacteria</taxon>
        <taxon>Bacillati</taxon>
        <taxon>Actinomycetota</taxon>
        <taxon>Actinomycetes</taxon>
        <taxon>Streptosporangiales</taxon>
        <taxon>Streptosporangiaceae</taxon>
        <taxon>Nonomuraea</taxon>
    </lineage>
</organism>
<dbReference type="EMBL" id="JBICRM010000049">
    <property type="protein sequence ID" value="MFG1710483.1"/>
    <property type="molecule type" value="Genomic_DNA"/>
</dbReference>
<dbReference type="Pfam" id="PF13683">
    <property type="entry name" value="rve_3"/>
    <property type="match status" value="1"/>
</dbReference>
<name>A0ABW7AWM4_9ACTN</name>
<proteinExistence type="predicted"/>
<dbReference type="RefSeq" id="WP_393176298.1">
    <property type="nucleotide sequence ID" value="NZ_JBICRM010000049.1"/>
</dbReference>
<gene>
    <name evidence="2" type="ORF">ACFLIM_45685</name>
</gene>
<dbReference type="InterPro" id="IPR001584">
    <property type="entry name" value="Integrase_cat-core"/>
</dbReference>
<accession>A0ABW7AWM4</accession>
<dbReference type="Proteomes" id="UP001603978">
    <property type="component" value="Unassembled WGS sequence"/>
</dbReference>
<comment type="caution">
    <text evidence="2">The sequence shown here is derived from an EMBL/GenBank/DDBJ whole genome shotgun (WGS) entry which is preliminary data.</text>
</comment>
<feature type="domain" description="Integrase catalytic" evidence="1">
    <location>
        <begin position="7"/>
        <end position="34"/>
    </location>
</feature>
<evidence type="ECO:0000313" key="2">
    <source>
        <dbReference type="EMBL" id="MFG1710483.1"/>
    </source>
</evidence>
<protein>
    <submittedName>
        <fullName evidence="2">Integrase core domain-containing protein</fullName>
    </submittedName>
</protein>
<evidence type="ECO:0000313" key="3">
    <source>
        <dbReference type="Proteomes" id="UP001603978"/>
    </source>
</evidence>
<reference evidence="2 3" key="1">
    <citation type="submission" date="2024-10" db="EMBL/GenBank/DDBJ databases">
        <authorList>
            <person name="Topkara A.R."/>
            <person name="Saygin H."/>
        </authorList>
    </citation>
    <scope>NUCLEOTIDE SEQUENCE [LARGE SCALE GENOMIC DNA]</scope>
    <source>
        <strain evidence="2 3">M3C6</strain>
    </source>
</reference>